<evidence type="ECO:0000259" key="5">
    <source>
        <dbReference type="PROSITE" id="PS51123"/>
    </source>
</evidence>
<dbReference type="RefSeq" id="WP_085518876.1">
    <property type="nucleotide sequence ID" value="NZ_FXAW01000009.1"/>
</dbReference>
<organism evidence="6 7">
    <name type="scientific">Marivirga sericea</name>
    <dbReference type="NCBI Taxonomy" id="1028"/>
    <lineage>
        <taxon>Bacteria</taxon>
        <taxon>Pseudomonadati</taxon>
        <taxon>Bacteroidota</taxon>
        <taxon>Cytophagia</taxon>
        <taxon>Cytophagales</taxon>
        <taxon>Marivirgaceae</taxon>
        <taxon>Marivirga</taxon>
    </lineage>
</organism>
<keyword evidence="3" id="KW-0998">Cell outer membrane</keyword>
<accession>A0A1X7LBQ5</accession>
<dbReference type="EMBL" id="FXAW01000009">
    <property type="protein sequence ID" value="SMG50833.1"/>
    <property type="molecule type" value="Genomic_DNA"/>
</dbReference>
<evidence type="ECO:0000313" key="7">
    <source>
        <dbReference type="Proteomes" id="UP000193804"/>
    </source>
</evidence>
<evidence type="ECO:0000256" key="3">
    <source>
        <dbReference type="ARBA" id="ARBA00023237"/>
    </source>
</evidence>
<protein>
    <submittedName>
        <fullName evidence="6">OmpA family protein</fullName>
    </submittedName>
</protein>
<evidence type="ECO:0000256" key="1">
    <source>
        <dbReference type="ARBA" id="ARBA00004442"/>
    </source>
</evidence>
<dbReference type="InterPro" id="IPR006665">
    <property type="entry name" value="OmpA-like"/>
</dbReference>
<name>A0A1X7LBQ5_9BACT</name>
<dbReference type="InterPro" id="IPR036737">
    <property type="entry name" value="OmpA-like_sf"/>
</dbReference>
<dbReference type="PROSITE" id="PS51123">
    <property type="entry name" value="OMPA_2"/>
    <property type="match status" value="1"/>
</dbReference>
<keyword evidence="7" id="KW-1185">Reference proteome</keyword>
<dbReference type="CDD" id="cd07185">
    <property type="entry name" value="OmpA_C-like"/>
    <property type="match status" value="1"/>
</dbReference>
<dbReference type="Proteomes" id="UP000193804">
    <property type="component" value="Unassembled WGS sequence"/>
</dbReference>
<dbReference type="Pfam" id="PF00691">
    <property type="entry name" value="OmpA"/>
    <property type="match status" value="1"/>
</dbReference>
<dbReference type="SUPFAM" id="SSF103088">
    <property type="entry name" value="OmpA-like"/>
    <property type="match status" value="1"/>
</dbReference>
<dbReference type="InterPro" id="IPR050330">
    <property type="entry name" value="Bact_OuterMem_StrucFunc"/>
</dbReference>
<gene>
    <name evidence="6" type="ORF">SAMN05661096_03752</name>
</gene>
<reference evidence="7" key="1">
    <citation type="submission" date="2017-04" db="EMBL/GenBank/DDBJ databases">
        <authorList>
            <person name="Varghese N."/>
            <person name="Submissions S."/>
        </authorList>
    </citation>
    <scope>NUCLEOTIDE SEQUENCE [LARGE SCALE GENOMIC DNA]</scope>
    <source>
        <strain evidence="7">DSM 4125</strain>
    </source>
</reference>
<dbReference type="STRING" id="1028.SAMN05661096_03752"/>
<dbReference type="GO" id="GO:0009279">
    <property type="term" value="C:cell outer membrane"/>
    <property type="evidence" value="ECO:0007669"/>
    <property type="project" value="UniProtKB-SubCell"/>
</dbReference>
<keyword evidence="2 4" id="KW-0472">Membrane</keyword>
<sequence length="228" mass="25759">MKGLFFILNIIFILCIQNVIGQPGSKWIDLEGKVINEALEGPIKATISLESLPYGADIRVFHSDQESGEFSFKVKENKEYKVKVEAKGYISIEEVISIESESKTKLFSLMPSGSGSILRLDINFKQSKAEILKESYKELDRLLNMLENYPKMEIQLEGHTDFRGSASANMRLSEKRVKAVKSYLTSKSVDSDRIKTKAFGGTQPLSKNNTEEAKLNNRRVEARILKTE</sequence>
<dbReference type="AlphaFoldDB" id="A0A1X7LBQ5"/>
<dbReference type="PANTHER" id="PTHR30329:SF21">
    <property type="entry name" value="LIPOPROTEIN YIAD-RELATED"/>
    <property type="match status" value="1"/>
</dbReference>
<dbReference type="OrthoDB" id="1490539at2"/>
<dbReference type="InterPro" id="IPR006664">
    <property type="entry name" value="OMP_bac"/>
</dbReference>
<dbReference type="PRINTS" id="PR01021">
    <property type="entry name" value="OMPADOMAIN"/>
</dbReference>
<feature type="domain" description="OmpA-like" evidence="5">
    <location>
        <begin position="111"/>
        <end position="228"/>
    </location>
</feature>
<evidence type="ECO:0000256" key="2">
    <source>
        <dbReference type="ARBA" id="ARBA00023136"/>
    </source>
</evidence>
<proteinExistence type="predicted"/>
<dbReference type="Gene3D" id="3.30.1330.60">
    <property type="entry name" value="OmpA-like domain"/>
    <property type="match status" value="1"/>
</dbReference>
<dbReference type="PANTHER" id="PTHR30329">
    <property type="entry name" value="STATOR ELEMENT OF FLAGELLAR MOTOR COMPLEX"/>
    <property type="match status" value="1"/>
</dbReference>
<dbReference type="Gene3D" id="2.60.40.1120">
    <property type="entry name" value="Carboxypeptidase-like, regulatory domain"/>
    <property type="match status" value="1"/>
</dbReference>
<comment type="subcellular location">
    <subcellularLocation>
        <location evidence="1">Cell outer membrane</location>
    </subcellularLocation>
</comment>
<evidence type="ECO:0000313" key="6">
    <source>
        <dbReference type="EMBL" id="SMG50833.1"/>
    </source>
</evidence>
<evidence type="ECO:0000256" key="4">
    <source>
        <dbReference type="PROSITE-ProRule" id="PRU00473"/>
    </source>
</evidence>